<dbReference type="InterPro" id="IPR036400">
    <property type="entry name" value="Cyt_B5-like_heme/steroid_sf"/>
</dbReference>
<dbReference type="SUPFAM" id="SSF55856">
    <property type="entry name" value="Cytochrome b5-like heme/steroid binding domain"/>
    <property type="match status" value="1"/>
</dbReference>
<proteinExistence type="predicted"/>
<accession>A0ABX3II09</accession>
<dbReference type="EMBL" id="LBFC01000015">
    <property type="protein sequence ID" value="ONN27467.1"/>
    <property type="molecule type" value="Genomic_DNA"/>
</dbReference>
<dbReference type="RefSeq" id="WP_077198124.1">
    <property type="nucleotide sequence ID" value="NZ_LBFC01000015.1"/>
</dbReference>
<gene>
    <name evidence="2" type="ORF">XJ44_03930</name>
</gene>
<dbReference type="InterPro" id="IPR001199">
    <property type="entry name" value="Cyt_B5-like_heme/steroid-bd"/>
</dbReference>
<name>A0ABX3II09_9BACT</name>
<feature type="domain" description="Cytochrome b5 heme-binding" evidence="1">
    <location>
        <begin position="4"/>
        <end position="76"/>
    </location>
</feature>
<organism evidence="2 3">
    <name type="scientific">Thermosipho affectus</name>
    <dbReference type="NCBI Taxonomy" id="660294"/>
    <lineage>
        <taxon>Bacteria</taxon>
        <taxon>Thermotogati</taxon>
        <taxon>Thermotogota</taxon>
        <taxon>Thermotogae</taxon>
        <taxon>Thermotogales</taxon>
        <taxon>Fervidobacteriaceae</taxon>
        <taxon>Thermosipho</taxon>
    </lineage>
</organism>
<dbReference type="Proteomes" id="UP000242616">
    <property type="component" value="Unassembled WGS sequence"/>
</dbReference>
<sequence>MRVFTKKDLLKYNGKNGRPAYIAYEGLVYNVTESFLWKDGNHQALHKAGQDLTEALKSAPHGKEFLKKFPVVGILKE</sequence>
<dbReference type="Gene3D" id="3.10.120.10">
    <property type="entry name" value="Cytochrome b5-like heme/steroid binding domain"/>
    <property type="match status" value="1"/>
</dbReference>
<evidence type="ECO:0000313" key="2">
    <source>
        <dbReference type="EMBL" id="ONN27467.1"/>
    </source>
</evidence>
<dbReference type="Pfam" id="PF00173">
    <property type="entry name" value="Cyt-b5"/>
    <property type="match status" value="1"/>
</dbReference>
<evidence type="ECO:0000259" key="1">
    <source>
        <dbReference type="SMART" id="SM01117"/>
    </source>
</evidence>
<keyword evidence="3" id="KW-1185">Reference proteome</keyword>
<reference evidence="2 3" key="1">
    <citation type="submission" date="2015-06" db="EMBL/GenBank/DDBJ databases">
        <title>Genome sequencing of Thermotogales isolates from hydrothermal vents.</title>
        <authorList>
            <person name="Haverkamp T.H."/>
            <person name="Kublanov I.V."/>
            <person name="Nesbo C.L."/>
        </authorList>
    </citation>
    <scope>NUCLEOTIDE SEQUENCE [LARGE SCALE GENOMIC DNA]</scope>
    <source>
        <strain evidence="3">ik275mar</strain>
    </source>
</reference>
<dbReference type="SMART" id="SM01117">
    <property type="entry name" value="Cyt-b5"/>
    <property type="match status" value="1"/>
</dbReference>
<comment type="caution">
    <text evidence="2">The sequence shown here is derived from an EMBL/GenBank/DDBJ whole genome shotgun (WGS) entry which is preliminary data.</text>
</comment>
<evidence type="ECO:0000313" key="3">
    <source>
        <dbReference type="Proteomes" id="UP000242616"/>
    </source>
</evidence>
<protein>
    <submittedName>
        <fullName evidence="2">Cytochrome B5</fullName>
    </submittedName>
</protein>